<evidence type="ECO:0000313" key="5">
    <source>
        <dbReference type="Proteomes" id="UP000824204"/>
    </source>
</evidence>
<evidence type="ECO:0000259" key="3">
    <source>
        <dbReference type="PROSITE" id="PS50943"/>
    </source>
</evidence>
<reference evidence="4" key="1">
    <citation type="journal article" date="2021" name="PeerJ">
        <title>Extensive microbial diversity within the chicken gut microbiome revealed by metagenomics and culture.</title>
        <authorList>
            <person name="Gilroy R."/>
            <person name="Ravi A."/>
            <person name="Getino M."/>
            <person name="Pursley I."/>
            <person name="Horton D.L."/>
            <person name="Alikhan N.F."/>
            <person name="Baker D."/>
            <person name="Gharbi K."/>
            <person name="Hall N."/>
            <person name="Watson M."/>
            <person name="Adriaenssens E.M."/>
            <person name="Foster-Nyarko E."/>
            <person name="Jarju S."/>
            <person name="Secka A."/>
            <person name="Antonio M."/>
            <person name="Oren A."/>
            <person name="Chaudhuri R.R."/>
            <person name="La Ragione R."/>
            <person name="Hildebrand F."/>
            <person name="Pallen M.J."/>
        </authorList>
    </citation>
    <scope>NUCLEOTIDE SEQUENCE</scope>
    <source>
        <strain evidence="4">811</strain>
    </source>
</reference>
<keyword evidence="1" id="KW-0238">DNA-binding</keyword>
<feature type="transmembrane region" description="Helical" evidence="2">
    <location>
        <begin position="98"/>
        <end position="121"/>
    </location>
</feature>
<gene>
    <name evidence="4" type="ORF">H9741_02155</name>
</gene>
<comment type="caution">
    <text evidence="4">The sequence shown here is derived from an EMBL/GenBank/DDBJ whole genome shotgun (WGS) entry which is preliminary data.</text>
</comment>
<feature type="transmembrane region" description="Helical" evidence="2">
    <location>
        <begin position="174"/>
        <end position="193"/>
    </location>
</feature>
<evidence type="ECO:0000256" key="2">
    <source>
        <dbReference type="SAM" id="Phobius"/>
    </source>
</evidence>
<dbReference type="EMBL" id="DXFX01000029">
    <property type="protein sequence ID" value="HIX07255.1"/>
    <property type="molecule type" value="Genomic_DNA"/>
</dbReference>
<feature type="transmembrane region" description="Helical" evidence="2">
    <location>
        <begin position="437"/>
        <end position="461"/>
    </location>
</feature>
<feature type="transmembrane region" description="Helical" evidence="2">
    <location>
        <begin position="127"/>
        <end position="148"/>
    </location>
</feature>
<accession>A0A9D2AFR6</accession>
<dbReference type="Proteomes" id="UP000824204">
    <property type="component" value="Unassembled WGS sequence"/>
</dbReference>
<feature type="transmembrane region" description="Helical" evidence="2">
    <location>
        <begin position="205"/>
        <end position="229"/>
    </location>
</feature>
<dbReference type="AlphaFoldDB" id="A0A9D2AFR6"/>
<dbReference type="GO" id="GO:0003677">
    <property type="term" value="F:DNA binding"/>
    <property type="evidence" value="ECO:0007669"/>
    <property type="project" value="UniProtKB-KW"/>
</dbReference>
<keyword evidence="2" id="KW-0472">Membrane</keyword>
<dbReference type="SMART" id="SM00530">
    <property type="entry name" value="HTH_XRE"/>
    <property type="match status" value="1"/>
</dbReference>
<organism evidence="4 5">
    <name type="scientific">Candidatus Borkfalkia faecipullorum</name>
    <dbReference type="NCBI Taxonomy" id="2838510"/>
    <lineage>
        <taxon>Bacteria</taxon>
        <taxon>Bacillati</taxon>
        <taxon>Bacillota</taxon>
        <taxon>Clostridia</taxon>
        <taxon>Christensenellales</taxon>
        <taxon>Christensenellaceae</taxon>
        <taxon>Candidatus Borkfalkia</taxon>
    </lineage>
</organism>
<dbReference type="Pfam" id="PF01381">
    <property type="entry name" value="HTH_3"/>
    <property type="match status" value="1"/>
</dbReference>
<proteinExistence type="predicted"/>
<sequence length="474" mass="52642">MSENRMGEFLAALRKTKGYTQQEIAERLGVSNKTVSSWETGASAPDISMLPVLAELYEVTCDEIIRGKRIPAADLPNKNQPKRDKAIRRILQKQQTNLATVCWISGGLTVLGILVTMLTGFAALESLLAFFIGLIFLIASFVTAAIALRRIRFALGSDWINEETDKLNASIDKAFLGIICANTGAFAFILPHATAPVHTGLNTDWLLPEFACGLLGLFLALLVGIPVLLHRRKKILQIPLTEGASLSAADPRQKAIAQNKLAQWRYKHIVLIIILPLFLFATVAVCLGAINSSLQYHVSLGGSQTLDCTAESLNAVQGPFLECEYTLVSEDQPQSPTETGKYEVKFLFPEFPEHWRKYYRTENTDKGTLVTIWKYRVKIYDSEEILEFYAYQAEYQGGISVLSATKYGDARYLITLEVAPTLYDEYMQQQTANLNDTLSLCTLGVAALGVLSLAVSVPVFLRKNRNFRRSFPQV</sequence>
<evidence type="ECO:0000256" key="1">
    <source>
        <dbReference type="ARBA" id="ARBA00023125"/>
    </source>
</evidence>
<feature type="transmembrane region" description="Helical" evidence="2">
    <location>
        <begin position="269"/>
        <end position="290"/>
    </location>
</feature>
<evidence type="ECO:0000313" key="4">
    <source>
        <dbReference type="EMBL" id="HIX07255.1"/>
    </source>
</evidence>
<dbReference type="Gene3D" id="1.10.260.40">
    <property type="entry name" value="lambda repressor-like DNA-binding domains"/>
    <property type="match status" value="1"/>
</dbReference>
<dbReference type="PANTHER" id="PTHR46558">
    <property type="entry name" value="TRACRIPTIONAL REGULATORY PROTEIN-RELATED-RELATED"/>
    <property type="match status" value="1"/>
</dbReference>
<keyword evidence="2" id="KW-1133">Transmembrane helix</keyword>
<feature type="domain" description="HTH cro/C1-type" evidence="3">
    <location>
        <begin position="10"/>
        <end position="64"/>
    </location>
</feature>
<dbReference type="PANTHER" id="PTHR46558:SF13">
    <property type="entry name" value="HTH-TYPE TRANSCRIPTIONAL REGULATOR IMMR"/>
    <property type="match status" value="1"/>
</dbReference>
<dbReference type="CDD" id="cd00093">
    <property type="entry name" value="HTH_XRE"/>
    <property type="match status" value="1"/>
</dbReference>
<dbReference type="InterPro" id="IPR001387">
    <property type="entry name" value="Cro/C1-type_HTH"/>
</dbReference>
<dbReference type="InterPro" id="IPR010982">
    <property type="entry name" value="Lambda_DNA-bd_dom_sf"/>
</dbReference>
<reference evidence="4" key="2">
    <citation type="submission" date="2021-04" db="EMBL/GenBank/DDBJ databases">
        <authorList>
            <person name="Gilroy R."/>
        </authorList>
    </citation>
    <scope>NUCLEOTIDE SEQUENCE</scope>
    <source>
        <strain evidence="4">811</strain>
    </source>
</reference>
<dbReference type="PROSITE" id="PS50943">
    <property type="entry name" value="HTH_CROC1"/>
    <property type="match status" value="1"/>
</dbReference>
<keyword evidence="2" id="KW-0812">Transmembrane</keyword>
<name>A0A9D2AFR6_9FIRM</name>
<dbReference type="SUPFAM" id="SSF47413">
    <property type="entry name" value="lambda repressor-like DNA-binding domains"/>
    <property type="match status" value="1"/>
</dbReference>
<protein>
    <submittedName>
        <fullName evidence="4">Helix-turn-helix domain-containing protein</fullName>
    </submittedName>
</protein>